<comment type="subcellular location">
    <subcellularLocation>
        <location evidence="1">Nucleus</location>
    </subcellularLocation>
</comment>
<evidence type="ECO:0000259" key="12">
    <source>
        <dbReference type="SMART" id="SM01328"/>
    </source>
</evidence>
<evidence type="ECO:0000256" key="8">
    <source>
        <dbReference type="ARBA" id="ARBA00022771"/>
    </source>
</evidence>
<dbReference type="FunFam" id="3.10.330.20:FF:000002">
    <property type="entry name" value="tRNA (adenine(58)-N(1))-methyltransferase catalytic subunit TRMT61A"/>
    <property type="match status" value="1"/>
</dbReference>
<evidence type="ECO:0000313" key="13">
    <source>
        <dbReference type="EMBL" id="KAK4310080.1"/>
    </source>
</evidence>
<dbReference type="PROSITE" id="PS51620">
    <property type="entry name" value="SAM_TRM61"/>
    <property type="match status" value="1"/>
</dbReference>
<dbReference type="EC" id="2.1.1.220" evidence="2"/>
<evidence type="ECO:0000256" key="3">
    <source>
        <dbReference type="ARBA" id="ARBA00022603"/>
    </source>
</evidence>
<dbReference type="EMBL" id="JAWZYT010001679">
    <property type="protein sequence ID" value="KAK4310080.1"/>
    <property type="molecule type" value="Genomic_DNA"/>
</dbReference>
<keyword evidence="7" id="KW-0479">Metal-binding</keyword>
<evidence type="ECO:0000256" key="6">
    <source>
        <dbReference type="ARBA" id="ARBA00022694"/>
    </source>
</evidence>
<evidence type="ECO:0000256" key="9">
    <source>
        <dbReference type="ARBA" id="ARBA00022833"/>
    </source>
</evidence>
<evidence type="ECO:0000256" key="2">
    <source>
        <dbReference type="ARBA" id="ARBA00012796"/>
    </source>
</evidence>
<evidence type="ECO:0000256" key="7">
    <source>
        <dbReference type="ARBA" id="ARBA00022723"/>
    </source>
</evidence>
<comment type="caution">
    <text evidence="13">The sequence shown here is derived from an EMBL/GenBank/DDBJ whole genome shotgun (WGS) entry which is preliminary data.</text>
</comment>
<evidence type="ECO:0000256" key="10">
    <source>
        <dbReference type="ARBA" id="ARBA00023242"/>
    </source>
</evidence>
<keyword evidence="4" id="KW-0808">Transferase</keyword>
<dbReference type="GO" id="GO:0008270">
    <property type="term" value="F:zinc ion binding"/>
    <property type="evidence" value="ECO:0007669"/>
    <property type="project" value="UniProtKB-KW"/>
</dbReference>
<keyword evidence="14" id="KW-1185">Reference proteome</keyword>
<dbReference type="SUPFAM" id="SSF53335">
    <property type="entry name" value="S-adenosyl-L-methionine-dependent methyltransferases"/>
    <property type="match status" value="1"/>
</dbReference>
<dbReference type="GO" id="GO:0005634">
    <property type="term" value="C:nucleus"/>
    <property type="evidence" value="ECO:0007669"/>
    <property type="project" value="UniProtKB-SubCell"/>
</dbReference>
<dbReference type="InterPro" id="IPR027377">
    <property type="entry name" value="ZAR1/RTP1-5-like_Znf-3CxxC"/>
</dbReference>
<organism evidence="13 14">
    <name type="scientific">Petrolisthes manimaculis</name>
    <dbReference type="NCBI Taxonomy" id="1843537"/>
    <lineage>
        <taxon>Eukaryota</taxon>
        <taxon>Metazoa</taxon>
        <taxon>Ecdysozoa</taxon>
        <taxon>Arthropoda</taxon>
        <taxon>Crustacea</taxon>
        <taxon>Multicrustacea</taxon>
        <taxon>Malacostraca</taxon>
        <taxon>Eumalacostraca</taxon>
        <taxon>Eucarida</taxon>
        <taxon>Decapoda</taxon>
        <taxon>Pleocyemata</taxon>
        <taxon>Anomura</taxon>
        <taxon>Galatheoidea</taxon>
        <taxon>Porcellanidae</taxon>
        <taxon>Petrolisthes</taxon>
    </lineage>
</organism>
<dbReference type="Gene3D" id="3.10.330.20">
    <property type="match status" value="1"/>
</dbReference>
<keyword evidence="10" id="KW-0539">Nucleus</keyword>
<dbReference type="Pfam" id="PF13695">
    <property type="entry name" value="Zn_ribbon_3CxxC"/>
    <property type="match status" value="1"/>
</dbReference>
<proteinExistence type="predicted"/>
<dbReference type="Pfam" id="PF08704">
    <property type="entry name" value="GCD14"/>
    <property type="match status" value="1"/>
</dbReference>
<reference evidence="13" key="1">
    <citation type="submission" date="2023-11" db="EMBL/GenBank/DDBJ databases">
        <title>Genome assemblies of two species of porcelain crab, Petrolisthes cinctipes and Petrolisthes manimaculis (Anomura: Porcellanidae).</title>
        <authorList>
            <person name="Angst P."/>
        </authorList>
    </citation>
    <scope>NUCLEOTIDE SEQUENCE</scope>
    <source>
        <strain evidence="13">PB745_02</strain>
        <tissue evidence="13">Gill</tissue>
    </source>
</reference>
<evidence type="ECO:0000313" key="14">
    <source>
        <dbReference type="Proteomes" id="UP001292094"/>
    </source>
</evidence>
<keyword evidence="8" id="KW-0863">Zinc-finger</keyword>
<evidence type="ECO:0000256" key="4">
    <source>
        <dbReference type="ARBA" id="ARBA00022679"/>
    </source>
</evidence>
<dbReference type="GO" id="GO:0030488">
    <property type="term" value="P:tRNA methylation"/>
    <property type="evidence" value="ECO:0007669"/>
    <property type="project" value="InterPro"/>
</dbReference>
<name>A0AAE1PJZ5_9EUCA</name>
<evidence type="ECO:0000256" key="11">
    <source>
        <dbReference type="ARBA" id="ARBA00048481"/>
    </source>
</evidence>
<dbReference type="AlphaFoldDB" id="A0AAE1PJZ5"/>
<dbReference type="Gene3D" id="3.40.50.150">
    <property type="entry name" value="Vaccinia Virus protein VP39"/>
    <property type="match status" value="1"/>
</dbReference>
<keyword evidence="6" id="KW-0819">tRNA processing</keyword>
<gene>
    <name evidence="13" type="ORF">Pmani_018333</name>
</gene>
<dbReference type="GO" id="GO:0160107">
    <property type="term" value="F:tRNA (adenine(58)-N1)-methyltransferase activity"/>
    <property type="evidence" value="ECO:0007669"/>
    <property type="project" value="UniProtKB-EC"/>
</dbReference>
<comment type="catalytic activity">
    <reaction evidence="11">
        <text>an adenosine in mRNA + S-adenosyl-L-methionine = an N(1)-methyladenosine in mRNA + S-adenosyl-L-homocysteine + H(+)</text>
        <dbReference type="Rhea" id="RHEA:55392"/>
        <dbReference type="Rhea" id="RHEA-COMP:12414"/>
        <dbReference type="Rhea" id="RHEA-COMP:12415"/>
        <dbReference type="ChEBI" id="CHEBI:15378"/>
        <dbReference type="ChEBI" id="CHEBI:57856"/>
        <dbReference type="ChEBI" id="CHEBI:59789"/>
        <dbReference type="ChEBI" id="CHEBI:74411"/>
        <dbReference type="ChEBI" id="CHEBI:74491"/>
    </reaction>
</comment>
<feature type="domain" description="3CxxC-type" evidence="12">
    <location>
        <begin position="458"/>
        <end position="568"/>
    </location>
</feature>
<dbReference type="GO" id="GO:0031515">
    <property type="term" value="C:tRNA (m1A) methyltransferase complex"/>
    <property type="evidence" value="ECO:0007669"/>
    <property type="project" value="InterPro"/>
</dbReference>
<dbReference type="SMART" id="SM01328">
    <property type="entry name" value="zf-3CxxC"/>
    <property type="match status" value="1"/>
</dbReference>
<dbReference type="InterPro" id="IPR014816">
    <property type="entry name" value="tRNA_MeTrfase_Gcd14"/>
</dbReference>
<keyword evidence="3" id="KW-0489">Methyltransferase</keyword>
<dbReference type="PANTHER" id="PTHR12133:SF2">
    <property type="entry name" value="TRNA (ADENINE(58)-N(1))-METHYLTRANSFERASE CATALYTIC SUBUNIT TRMT61A"/>
    <property type="match status" value="1"/>
</dbReference>
<keyword evidence="9" id="KW-0862">Zinc</keyword>
<dbReference type="PANTHER" id="PTHR12133">
    <property type="entry name" value="TRNA (ADENINE(58)-N(1))-METHYLTRANSFERASE"/>
    <property type="match status" value="1"/>
</dbReference>
<keyword evidence="5" id="KW-0949">S-adenosyl-L-methionine</keyword>
<evidence type="ECO:0000256" key="5">
    <source>
        <dbReference type="ARBA" id="ARBA00022691"/>
    </source>
</evidence>
<dbReference type="Proteomes" id="UP001292094">
    <property type="component" value="Unassembled WGS sequence"/>
</dbReference>
<sequence>MCIKPLDAINESVTYLRQWVNMSFSSFKEVIEEGDTIILYINFTQIYALEVKPKITSKSGQKVDNVFQTKYGCLRLMDMVGVRYGSRINMSKGWGHVLYPTPELWTVTLPHRTQILYTPDISMVVIQLEVGPGSVVCEAGTGSGSLSHALMRAIGPTGKLYTCDFHKERVKIATEEFECHGLGPRVNVSERDVCVEGFGVKGVADAVFLDLPKPWEALPHAVSAMKPSGGRVCSFSPCIEQVSRACETMTALGLLEITTLECLIREFQVKTISLPVLSNNGKAVDSQETNVQEDELDVPKKKIKIDDELAEEACTVDDSKVEEQSKEKMVNQVTTARNCDQQESEPVNNVQATFMTGGYSSVRMASTSRENVGVTQRKVSAPPPATAHCPTVPLPQLSRTSFHIGYYVPPAVEPGDPYGGLEDVWNQHFELLFRNLPNMWTFGPAETTPSGWQVFKDMAKVRFSCQRCSHGWTSMYGMVVFYYHWDIASNQGNVRFLLTGQKCNHCNPDGFETPMWYPEEAQKVMTNLYHEVANRVYQLQTPPLIRDRRHGRPRHQHNSSMCQACRQGLCKTSQVLQTVSSSS</sequence>
<protein>
    <recommendedName>
        <fullName evidence="2">tRNA (adenine(58)-N(1))-methyltransferase</fullName>
        <ecNumber evidence="2">2.1.1.220</ecNumber>
    </recommendedName>
</protein>
<dbReference type="InterPro" id="IPR049470">
    <property type="entry name" value="TRM61_C"/>
</dbReference>
<dbReference type="InterPro" id="IPR029063">
    <property type="entry name" value="SAM-dependent_MTases_sf"/>
</dbReference>
<accession>A0AAE1PJZ5</accession>
<evidence type="ECO:0000256" key="1">
    <source>
        <dbReference type="ARBA" id="ARBA00004123"/>
    </source>
</evidence>